<dbReference type="GO" id="GO:0009253">
    <property type="term" value="P:peptidoglycan catabolic process"/>
    <property type="evidence" value="ECO:0007669"/>
    <property type="project" value="InterPro"/>
</dbReference>
<feature type="domain" description="SLH" evidence="14">
    <location>
        <begin position="363"/>
        <end position="426"/>
    </location>
</feature>
<gene>
    <name evidence="15" type="ORF">GCM10011374_35540</name>
</gene>
<evidence type="ECO:0000256" key="12">
    <source>
        <dbReference type="SAM" id="MobiDB-lite"/>
    </source>
</evidence>
<sequence>MTSPFTRLSCALVAAVTLATAVVGPASAAPEHETSTPDSNSSIISSKTTGDFVSQTQEVDGEIISTLTDKDTGEIADGSSISGASLGESFKSHQSAGGAASADGLGSIAAYTSWRPAGIQGTDVSSNQEFVNWSEDYNAGARFTYVKATESANGWNNRLNQPARGYKSPTFAEQYAGATQVGMIRGAYHFAHPDDTSGAVQADFFVDNGGGWTADGRTLPGMVDLEASAGQPYCYGLTPTQMVTWIRDFSNQYKKRTGRVPAIYTGAYWWNQCTGNSTAFSDHPLHLPAYETLAPNKYPAGWTRYDIWQYSETGPFLKATGGGDSNVYGGTAAQLADLAKNKYYKPLGGTAPAGTPAPAPAPTPGPFKDVASTNQFATEITWAKNKGVLNGWTDGTFRPLNNINRDAMAAAIYRLAGSPAYTAPATSKFTDVKPGQQFFKEIHWAESKGYLKGWNDGTFRATTPIARDATAALLYRTAGSPAYTTPSTSPFTDVSVGQQFYKEMAWLKSTGISTGWNDGTFRELNPTARDAMAAFLHRFDARY</sequence>
<dbReference type="PROSITE" id="PS51904">
    <property type="entry name" value="GLYCOSYL_HYDROL_F25_2"/>
    <property type="match status" value="1"/>
</dbReference>
<protein>
    <recommendedName>
        <fullName evidence="4">lysozyme</fullName>
        <ecNumber evidence="4">3.2.1.17</ecNumber>
    </recommendedName>
</protein>
<keyword evidence="13" id="KW-0732">Signal</keyword>
<evidence type="ECO:0000256" key="8">
    <source>
        <dbReference type="ARBA" id="ARBA00022801"/>
    </source>
</evidence>
<evidence type="ECO:0000256" key="6">
    <source>
        <dbReference type="ARBA" id="ARBA00022529"/>
    </source>
</evidence>
<evidence type="ECO:0000256" key="5">
    <source>
        <dbReference type="ARBA" id="ARBA00022525"/>
    </source>
</evidence>
<comment type="caution">
    <text evidence="15">The sequence shown here is derived from an EMBL/GenBank/DDBJ whole genome shotgun (WGS) entry which is preliminary data.</text>
</comment>
<dbReference type="GO" id="GO:0016052">
    <property type="term" value="P:carbohydrate catabolic process"/>
    <property type="evidence" value="ECO:0007669"/>
    <property type="project" value="TreeGrafter"/>
</dbReference>
<dbReference type="SMART" id="SM00641">
    <property type="entry name" value="Glyco_25"/>
    <property type="match status" value="1"/>
</dbReference>
<evidence type="ECO:0000256" key="1">
    <source>
        <dbReference type="ARBA" id="ARBA00000632"/>
    </source>
</evidence>
<evidence type="ECO:0000256" key="9">
    <source>
        <dbReference type="ARBA" id="ARBA00023157"/>
    </source>
</evidence>
<evidence type="ECO:0000259" key="14">
    <source>
        <dbReference type="PROSITE" id="PS51272"/>
    </source>
</evidence>
<dbReference type="Gene3D" id="3.20.20.80">
    <property type="entry name" value="Glycosidases"/>
    <property type="match status" value="1"/>
</dbReference>
<dbReference type="EC" id="3.2.1.17" evidence="4"/>
<dbReference type="EMBL" id="BMEQ01000029">
    <property type="protein sequence ID" value="GGG68124.1"/>
    <property type="molecule type" value="Genomic_DNA"/>
</dbReference>
<dbReference type="GO" id="GO:0003796">
    <property type="term" value="F:lysozyme activity"/>
    <property type="evidence" value="ECO:0007669"/>
    <property type="project" value="UniProtKB-EC"/>
</dbReference>
<feature type="region of interest" description="Disordered" evidence="12">
    <location>
        <begin position="25"/>
        <end position="51"/>
    </location>
</feature>
<keyword evidence="9" id="KW-1015">Disulfide bond</keyword>
<dbReference type="GO" id="GO:0031640">
    <property type="term" value="P:killing of cells of another organism"/>
    <property type="evidence" value="ECO:0007669"/>
    <property type="project" value="UniProtKB-KW"/>
</dbReference>
<dbReference type="Pfam" id="PF01183">
    <property type="entry name" value="Glyco_hydro_25"/>
    <property type="match status" value="1"/>
</dbReference>
<evidence type="ECO:0000256" key="13">
    <source>
        <dbReference type="SAM" id="SignalP"/>
    </source>
</evidence>
<dbReference type="InterPro" id="IPR017853">
    <property type="entry name" value="GH"/>
</dbReference>
<dbReference type="InterPro" id="IPR018077">
    <property type="entry name" value="Glyco_hydro_fam25_subgr"/>
</dbReference>
<comment type="catalytic activity">
    <reaction evidence="1">
        <text>Hydrolysis of (1-&gt;4)-beta-linkages between N-acetylmuramic acid and N-acetyl-D-glucosamine residues in a peptidoglycan and between N-acetyl-D-glucosamine residues in chitodextrins.</text>
        <dbReference type="EC" id="3.2.1.17"/>
    </reaction>
</comment>
<reference evidence="15" key="1">
    <citation type="journal article" date="2014" name="Int. J. Syst. Evol. Microbiol.">
        <title>Complete genome sequence of Corynebacterium casei LMG S-19264T (=DSM 44701T), isolated from a smear-ripened cheese.</title>
        <authorList>
            <consortium name="US DOE Joint Genome Institute (JGI-PGF)"/>
            <person name="Walter F."/>
            <person name="Albersmeier A."/>
            <person name="Kalinowski J."/>
            <person name="Ruckert C."/>
        </authorList>
    </citation>
    <scope>NUCLEOTIDE SEQUENCE</scope>
    <source>
        <strain evidence="15">CGMCC 1.12187</strain>
    </source>
</reference>
<reference evidence="15" key="2">
    <citation type="submission" date="2020-09" db="EMBL/GenBank/DDBJ databases">
        <authorList>
            <person name="Sun Q."/>
            <person name="Zhou Y."/>
        </authorList>
    </citation>
    <scope>NUCLEOTIDE SEQUENCE</scope>
    <source>
        <strain evidence="15">CGMCC 1.12187</strain>
    </source>
</reference>
<keyword evidence="8" id="KW-0378">Hydrolase</keyword>
<comment type="subcellular location">
    <subcellularLocation>
        <location evidence="2">Secreted</location>
    </subcellularLocation>
</comment>
<organism evidence="15 16">
    <name type="scientific">Kocuria dechangensis</name>
    <dbReference type="NCBI Taxonomy" id="1176249"/>
    <lineage>
        <taxon>Bacteria</taxon>
        <taxon>Bacillati</taxon>
        <taxon>Actinomycetota</taxon>
        <taxon>Actinomycetes</taxon>
        <taxon>Micrococcales</taxon>
        <taxon>Micrococcaceae</taxon>
        <taxon>Kocuria</taxon>
    </lineage>
</organism>
<dbReference type="PANTHER" id="PTHR34135">
    <property type="entry name" value="LYSOZYME"/>
    <property type="match status" value="1"/>
</dbReference>
<dbReference type="FunFam" id="3.20.20.80:FF:000060">
    <property type="entry name" value="Lysozyme M1"/>
    <property type="match status" value="1"/>
</dbReference>
<dbReference type="AlphaFoldDB" id="A0A917M0W4"/>
<feature type="compositionally biased region" description="Low complexity" evidence="12">
    <location>
        <begin position="36"/>
        <end position="49"/>
    </location>
</feature>
<evidence type="ECO:0000256" key="2">
    <source>
        <dbReference type="ARBA" id="ARBA00004613"/>
    </source>
</evidence>
<dbReference type="InterPro" id="IPR001119">
    <property type="entry name" value="SLH_dom"/>
</dbReference>
<feature type="domain" description="SLH" evidence="14">
    <location>
        <begin position="427"/>
        <end position="486"/>
    </location>
</feature>
<name>A0A917M0W4_9MICC</name>
<dbReference type="GO" id="GO:0005576">
    <property type="term" value="C:extracellular region"/>
    <property type="evidence" value="ECO:0007669"/>
    <property type="project" value="UniProtKB-SubCell"/>
</dbReference>
<accession>A0A917M0W4</accession>
<feature type="signal peptide" evidence="13">
    <location>
        <begin position="1"/>
        <end position="28"/>
    </location>
</feature>
<proteinExistence type="inferred from homology"/>
<evidence type="ECO:0000256" key="10">
    <source>
        <dbReference type="ARBA" id="ARBA00023295"/>
    </source>
</evidence>
<evidence type="ECO:0000256" key="4">
    <source>
        <dbReference type="ARBA" id="ARBA00012732"/>
    </source>
</evidence>
<keyword evidence="10" id="KW-0326">Glycosidase</keyword>
<comment type="function">
    <text evidence="11">This enzyme has both lysozyme (acetylmuramidase) and diacetylmuramidase activities.</text>
</comment>
<dbReference type="RefSeq" id="WP_188539649.1">
    <property type="nucleotide sequence ID" value="NZ_BMEQ01000029.1"/>
</dbReference>
<dbReference type="Pfam" id="PF00395">
    <property type="entry name" value="SLH"/>
    <property type="match status" value="3"/>
</dbReference>
<dbReference type="PANTHER" id="PTHR34135:SF2">
    <property type="entry name" value="LYSOZYME"/>
    <property type="match status" value="1"/>
</dbReference>
<evidence type="ECO:0000313" key="15">
    <source>
        <dbReference type="EMBL" id="GGG68124.1"/>
    </source>
</evidence>
<dbReference type="SUPFAM" id="SSF51445">
    <property type="entry name" value="(Trans)glycosidases"/>
    <property type="match status" value="1"/>
</dbReference>
<evidence type="ECO:0000256" key="3">
    <source>
        <dbReference type="ARBA" id="ARBA00010646"/>
    </source>
</evidence>
<keyword evidence="5" id="KW-0964">Secreted</keyword>
<evidence type="ECO:0000256" key="11">
    <source>
        <dbReference type="ARBA" id="ARBA00055588"/>
    </source>
</evidence>
<dbReference type="InterPro" id="IPR002053">
    <property type="entry name" value="Glyco_hydro_25"/>
</dbReference>
<evidence type="ECO:0000256" key="7">
    <source>
        <dbReference type="ARBA" id="ARBA00022638"/>
    </source>
</evidence>
<evidence type="ECO:0000313" key="16">
    <source>
        <dbReference type="Proteomes" id="UP000638848"/>
    </source>
</evidence>
<dbReference type="PROSITE" id="PS51272">
    <property type="entry name" value="SLH"/>
    <property type="match status" value="3"/>
</dbReference>
<dbReference type="GO" id="GO:0042742">
    <property type="term" value="P:defense response to bacterium"/>
    <property type="evidence" value="ECO:0007669"/>
    <property type="project" value="UniProtKB-KW"/>
</dbReference>
<keyword evidence="7" id="KW-0081">Bacteriolytic enzyme</keyword>
<keyword evidence="6" id="KW-0929">Antimicrobial</keyword>
<keyword evidence="16" id="KW-1185">Reference proteome</keyword>
<dbReference type="Proteomes" id="UP000638848">
    <property type="component" value="Unassembled WGS sequence"/>
</dbReference>
<feature type="chain" id="PRO_5037056835" description="lysozyme" evidence="13">
    <location>
        <begin position="29"/>
        <end position="543"/>
    </location>
</feature>
<comment type="similarity">
    <text evidence="3">Belongs to the glycosyl hydrolase 25 family.</text>
</comment>
<feature type="domain" description="SLH" evidence="14">
    <location>
        <begin position="487"/>
        <end position="543"/>
    </location>
</feature>
<dbReference type="GO" id="GO:0016998">
    <property type="term" value="P:cell wall macromolecule catabolic process"/>
    <property type="evidence" value="ECO:0007669"/>
    <property type="project" value="InterPro"/>
</dbReference>